<evidence type="ECO:0000313" key="2">
    <source>
        <dbReference type="Proteomes" id="UP000078486"/>
    </source>
</evidence>
<protein>
    <submittedName>
        <fullName evidence="1">Uncharacterized protein</fullName>
    </submittedName>
</protein>
<name>A0A178IH74_9BACT</name>
<sequence>MLSLVFIIPVRGFPEAELDALLLFASEHELDVGLGKAQRELAHENTLGGGVVAKGEDAAAAARGIEVALGLGFFGWSVRHRGKITNYE</sequence>
<keyword evidence="2" id="KW-1185">Reference proteome</keyword>
<reference evidence="1 2" key="1">
    <citation type="submission" date="2016-01" db="EMBL/GenBank/DDBJ databases">
        <title>High potential of lignocellulose degradation of a new Verrucomicrobia species.</title>
        <authorList>
            <person name="Wang Y."/>
            <person name="Shi Y."/>
            <person name="Qiu Z."/>
            <person name="Liu S."/>
            <person name="Yang H."/>
        </authorList>
    </citation>
    <scope>NUCLEOTIDE SEQUENCE [LARGE SCALE GENOMIC DNA]</scope>
    <source>
        <strain evidence="1 2">TSB47</strain>
    </source>
</reference>
<gene>
    <name evidence="1" type="ORF">AW736_13920</name>
</gene>
<proteinExistence type="predicted"/>
<dbReference type="AlphaFoldDB" id="A0A178IH74"/>
<accession>A0A178IH74</accession>
<comment type="caution">
    <text evidence="1">The sequence shown here is derived from an EMBL/GenBank/DDBJ whole genome shotgun (WGS) entry which is preliminary data.</text>
</comment>
<dbReference type="Proteomes" id="UP000078486">
    <property type="component" value="Unassembled WGS sequence"/>
</dbReference>
<organism evidence="1 2">
    <name type="scientific">Termitidicoccus mucosus</name>
    <dbReference type="NCBI Taxonomy" id="1184151"/>
    <lineage>
        <taxon>Bacteria</taxon>
        <taxon>Pseudomonadati</taxon>
        <taxon>Verrucomicrobiota</taxon>
        <taxon>Opitutia</taxon>
        <taxon>Opitutales</taxon>
        <taxon>Opitutaceae</taxon>
        <taxon>Termitidicoccus</taxon>
    </lineage>
</organism>
<dbReference type="EMBL" id="LRRQ01000099">
    <property type="protein sequence ID" value="OAM89344.1"/>
    <property type="molecule type" value="Genomic_DNA"/>
</dbReference>
<evidence type="ECO:0000313" key="1">
    <source>
        <dbReference type="EMBL" id="OAM89344.1"/>
    </source>
</evidence>